<dbReference type="EMBL" id="GL348719">
    <property type="protein sequence ID" value="EFH45217.1"/>
    <property type="molecule type" value="Genomic_DNA"/>
</dbReference>
<dbReference type="Gramene" id="Al_scaffold_0007_246">
    <property type="protein sequence ID" value="Al_scaffold_0007_246"/>
    <property type="gene ID" value="Al_scaffold_0007_246"/>
</dbReference>
<dbReference type="HOGENOM" id="CLU_3130333_0_0_1"/>
<reference evidence="2" key="1">
    <citation type="journal article" date="2011" name="Nat. Genet.">
        <title>The Arabidopsis lyrata genome sequence and the basis of rapid genome size change.</title>
        <authorList>
            <person name="Hu T.T."/>
            <person name="Pattyn P."/>
            <person name="Bakker E.G."/>
            <person name="Cao J."/>
            <person name="Cheng J.-F."/>
            <person name="Clark R.M."/>
            <person name="Fahlgren N."/>
            <person name="Fawcett J.A."/>
            <person name="Grimwood J."/>
            <person name="Gundlach H."/>
            <person name="Haberer G."/>
            <person name="Hollister J.D."/>
            <person name="Ossowski S."/>
            <person name="Ottilar R.P."/>
            <person name="Salamov A.A."/>
            <person name="Schneeberger K."/>
            <person name="Spannagl M."/>
            <person name="Wang X."/>
            <person name="Yang L."/>
            <person name="Nasrallah M.E."/>
            <person name="Bergelson J."/>
            <person name="Carrington J.C."/>
            <person name="Gaut B.S."/>
            <person name="Schmutz J."/>
            <person name="Mayer K.F.X."/>
            <person name="Van de Peer Y."/>
            <person name="Grigoriev I.V."/>
            <person name="Nordborg M."/>
            <person name="Weigel D."/>
            <person name="Guo Y.-L."/>
        </authorList>
    </citation>
    <scope>NUCLEOTIDE SEQUENCE [LARGE SCALE GENOMIC DNA]</scope>
    <source>
        <strain evidence="2">cv. MN47</strain>
    </source>
</reference>
<evidence type="ECO:0000313" key="1">
    <source>
        <dbReference type="EMBL" id="EFH45217.1"/>
    </source>
</evidence>
<keyword evidence="2" id="KW-1185">Reference proteome</keyword>
<accession>D7M9L9</accession>
<dbReference type="Proteomes" id="UP000008694">
    <property type="component" value="Unassembled WGS sequence"/>
</dbReference>
<dbReference type="AlphaFoldDB" id="D7M9L9"/>
<proteinExistence type="predicted"/>
<sequence>SYQDQKGREDEDERIRRKRKENNLLIRAVQKIFTQKAHVGEAGTAPKNTN</sequence>
<protein>
    <submittedName>
        <fullName evidence="1">Predicted protein</fullName>
    </submittedName>
</protein>
<gene>
    <name evidence="1" type="ORF">ARALYDRAFT_656191</name>
</gene>
<evidence type="ECO:0000313" key="2">
    <source>
        <dbReference type="Proteomes" id="UP000008694"/>
    </source>
</evidence>
<name>D7M9L9_ARALL</name>
<organism evidence="2">
    <name type="scientific">Arabidopsis lyrata subsp. lyrata</name>
    <name type="common">Lyre-leaved rock-cress</name>
    <dbReference type="NCBI Taxonomy" id="81972"/>
    <lineage>
        <taxon>Eukaryota</taxon>
        <taxon>Viridiplantae</taxon>
        <taxon>Streptophyta</taxon>
        <taxon>Embryophyta</taxon>
        <taxon>Tracheophyta</taxon>
        <taxon>Spermatophyta</taxon>
        <taxon>Magnoliopsida</taxon>
        <taxon>eudicotyledons</taxon>
        <taxon>Gunneridae</taxon>
        <taxon>Pentapetalae</taxon>
        <taxon>rosids</taxon>
        <taxon>malvids</taxon>
        <taxon>Brassicales</taxon>
        <taxon>Brassicaceae</taxon>
        <taxon>Camelineae</taxon>
        <taxon>Arabidopsis</taxon>
    </lineage>
</organism>
<feature type="non-terminal residue" evidence="1">
    <location>
        <position position="1"/>
    </location>
</feature>